<protein>
    <recommendedName>
        <fullName evidence="2">Tryptophan/threonine-rich plasmodium antigen C-terminal domain-containing protein</fullName>
    </recommendedName>
</protein>
<feature type="compositionally biased region" description="Acidic residues" evidence="1">
    <location>
        <begin position="113"/>
        <end position="130"/>
    </location>
</feature>
<evidence type="ECO:0000313" key="4">
    <source>
        <dbReference type="Proteomes" id="UP000092716"/>
    </source>
</evidence>
<dbReference type="GeneID" id="30911552"/>
<sequence length="524" mass="61652">MAHTTGITSSASSAVVQSQSGKNEMAVRSSENGVGAKKSTPGSFFTKRTAMLFFVAAYIFLKHQDDFARQNAAATLQVRNRIARNLKANTEAAPSDEELEYYEDGDESHGDSEESYEDPEEGYEDPEEGYENPVLAYEDPEEGYENPELVYEDPEEAYESHPQEIYKHHPEEMYEEYEEEGYSDDEREEEEYEGRPAEKEVYEGETDEEMDGERYLGEEEEEDEVEHDGGEEEDEDRDDDGDYQKPVQQNMPIRIPKDALVDESMPILDVQCKSLSKVSEKEDTAAYPLKREDLIREISKFSDWNTFMESVKYEWDQLKVDLQQSRKEWMHKKDNEWSEWMRLIENKWSVYGKVAPDEELDGSVVEPDLGDGIWSDYFKIVVKGQIDSNFEKWLNDTQSNLFNILLKGVGEFKDRKTKGWLVCQWNDKEGGFDYNKYGRMSTQKFLNLAQSREWYHENPNIEEQRKELMLWFFHKENEYLGYEWQNWADWKNEKLHSVKLLCSKLSWGRLDEEEWDKFLSEIKL</sequence>
<reference evidence="4" key="1">
    <citation type="submission" date="2016-06" db="EMBL/GenBank/DDBJ databases">
        <title>First high quality genome sequence of Plasmodium coatneyi using continuous long reads from single molecule, real-time sequencing.</title>
        <authorList>
            <person name="Chien J.-T."/>
            <person name="Pakala S.B."/>
            <person name="Geraldo J.A."/>
            <person name="Lapp S.A."/>
            <person name="Barnwell J.W."/>
            <person name="Kissinger J.C."/>
            <person name="Galinski M.R."/>
            <person name="Humphrey J.C."/>
        </authorList>
    </citation>
    <scope>NUCLEOTIDE SEQUENCE [LARGE SCALE GENOMIC DNA]</scope>
    <source>
        <strain evidence="4">Hackeri</strain>
    </source>
</reference>
<gene>
    <name evidence="3" type="ORF">PCOAH_00048210</name>
</gene>
<dbReference type="InterPro" id="IPR022089">
    <property type="entry name" value="Plasmodium-antigen_C"/>
</dbReference>
<feature type="domain" description="Tryptophan/threonine-rich plasmodium antigen C-terminal" evidence="2">
    <location>
        <begin position="303"/>
        <end position="517"/>
    </location>
</feature>
<dbReference type="VEuPathDB" id="PlasmoDB:PCOAH_00048210"/>
<evidence type="ECO:0000256" key="1">
    <source>
        <dbReference type="SAM" id="MobiDB-lite"/>
    </source>
</evidence>
<feature type="compositionally biased region" description="Acidic residues" evidence="1">
    <location>
        <begin position="173"/>
        <end position="192"/>
    </location>
</feature>
<accession>A0A1B1E6W9</accession>
<proteinExistence type="predicted"/>
<dbReference type="EMBL" id="CP016251">
    <property type="protein sequence ID" value="ANQ10509.1"/>
    <property type="molecule type" value="Genomic_DNA"/>
</dbReference>
<feature type="region of interest" description="Disordered" evidence="1">
    <location>
        <begin position="88"/>
        <end position="247"/>
    </location>
</feature>
<dbReference type="KEGG" id="pcot:PCOAH_00048210"/>
<feature type="compositionally biased region" description="Basic and acidic residues" evidence="1">
    <location>
        <begin position="193"/>
        <end position="202"/>
    </location>
</feature>
<dbReference type="Pfam" id="PF12319">
    <property type="entry name" value="TryThrA_C"/>
    <property type="match status" value="1"/>
</dbReference>
<dbReference type="Proteomes" id="UP000092716">
    <property type="component" value="Chromosome 13"/>
</dbReference>
<feature type="compositionally biased region" description="Basic and acidic residues" evidence="1">
    <location>
        <begin position="158"/>
        <end position="172"/>
    </location>
</feature>
<feature type="region of interest" description="Disordered" evidence="1">
    <location>
        <begin position="1"/>
        <end position="41"/>
    </location>
</feature>
<feature type="compositionally biased region" description="Acidic residues" evidence="1">
    <location>
        <begin position="138"/>
        <end position="157"/>
    </location>
</feature>
<name>A0A1B1E6W9_9APIC</name>
<feature type="compositionally biased region" description="Acidic residues" evidence="1">
    <location>
        <begin position="94"/>
        <end position="106"/>
    </location>
</feature>
<evidence type="ECO:0000259" key="2">
    <source>
        <dbReference type="Pfam" id="PF12319"/>
    </source>
</evidence>
<dbReference type="RefSeq" id="XP_019917204.1">
    <property type="nucleotide sequence ID" value="XM_020061604.1"/>
</dbReference>
<dbReference type="OrthoDB" id="387681at2759"/>
<dbReference type="AlphaFoldDB" id="A0A1B1E6W9"/>
<keyword evidence="4" id="KW-1185">Reference proteome</keyword>
<feature type="compositionally biased region" description="Low complexity" evidence="1">
    <location>
        <begin position="9"/>
        <end position="20"/>
    </location>
</feature>
<organism evidence="3 4">
    <name type="scientific">Plasmodium coatneyi</name>
    <dbReference type="NCBI Taxonomy" id="208452"/>
    <lineage>
        <taxon>Eukaryota</taxon>
        <taxon>Sar</taxon>
        <taxon>Alveolata</taxon>
        <taxon>Apicomplexa</taxon>
        <taxon>Aconoidasida</taxon>
        <taxon>Haemosporida</taxon>
        <taxon>Plasmodiidae</taxon>
        <taxon>Plasmodium</taxon>
    </lineage>
</organism>
<feature type="compositionally biased region" description="Acidic residues" evidence="1">
    <location>
        <begin position="218"/>
        <end position="241"/>
    </location>
</feature>
<evidence type="ECO:0000313" key="3">
    <source>
        <dbReference type="EMBL" id="ANQ10509.1"/>
    </source>
</evidence>